<sequence length="367" mass="39924">MASRHASHSGSWYTNNPRALARQLDGWLAQVPDTMENVGSLPTPGARVIIAPHAGYSYSGPCAAYAYKALDLSKAKRIFILGPSHHVSLSTLALPTLTSYYTPLSDDPLPLDTQLITQLSETQATKPDGSKVSFTHMSRSVDEDEHSIEMHLPYIHRLLQLQFPDLPTSEYPPLVPIMVGNTSPAIEEAFGNLLAPYLTDPSNAFVISSDFCHWGSRFRYTYYVPQAPKPGPELPLSSDALPQPDLDIGSIDQNIESVSAGHSLRQRDRISSRDPAIHESISAFDMATMAAITSGSAKTFLGVIDRTGNTVCGRHPIGVIMAALQVVTAASPDDKQGRFYFLRYERSSDVVAVDDSSVSYVSAFAVL</sequence>
<dbReference type="PANTHER" id="PTHR11060">
    <property type="entry name" value="PROTEIN MEMO1"/>
    <property type="match status" value="1"/>
</dbReference>
<dbReference type="AlphaFoldDB" id="A0A9W9QHK1"/>
<reference evidence="2" key="2">
    <citation type="journal article" date="2023" name="IMA Fungus">
        <title>Comparative genomic study of the Penicillium genus elucidates a diverse pangenome and 15 lateral gene transfer events.</title>
        <authorList>
            <person name="Petersen C."/>
            <person name="Sorensen T."/>
            <person name="Nielsen M.R."/>
            <person name="Sondergaard T.E."/>
            <person name="Sorensen J.L."/>
            <person name="Fitzpatrick D.A."/>
            <person name="Frisvad J.C."/>
            <person name="Nielsen K.L."/>
        </authorList>
    </citation>
    <scope>NUCLEOTIDE SEQUENCE</scope>
    <source>
        <strain evidence="2">IBT 35673</strain>
    </source>
</reference>
<dbReference type="Gene3D" id="3.40.830.10">
    <property type="entry name" value="LigB-like"/>
    <property type="match status" value="1"/>
</dbReference>
<comment type="similarity">
    <text evidence="1">Belongs to the MEMO1 family.</text>
</comment>
<proteinExistence type="inferred from homology"/>
<dbReference type="NCBIfam" id="TIGR04336">
    <property type="entry name" value="AmmeMemoSam_B"/>
    <property type="match status" value="1"/>
</dbReference>
<dbReference type="HAMAP" id="MF_00055">
    <property type="entry name" value="MEMO1"/>
    <property type="match status" value="1"/>
</dbReference>
<evidence type="ECO:0000313" key="2">
    <source>
        <dbReference type="EMBL" id="KAJ5338147.1"/>
    </source>
</evidence>
<dbReference type="Pfam" id="PF01875">
    <property type="entry name" value="Memo"/>
    <property type="match status" value="1"/>
</dbReference>
<dbReference type="CDD" id="cd07361">
    <property type="entry name" value="MEMO_like"/>
    <property type="match status" value="1"/>
</dbReference>
<dbReference type="PANTHER" id="PTHR11060:SF0">
    <property type="entry name" value="PROTEIN MEMO1"/>
    <property type="match status" value="1"/>
</dbReference>
<reference evidence="2" key="1">
    <citation type="submission" date="2022-12" db="EMBL/GenBank/DDBJ databases">
        <authorList>
            <person name="Petersen C."/>
        </authorList>
    </citation>
    <scope>NUCLEOTIDE SEQUENCE</scope>
    <source>
        <strain evidence="2">IBT 35673</strain>
    </source>
</reference>
<evidence type="ECO:0000313" key="3">
    <source>
        <dbReference type="Proteomes" id="UP001147695"/>
    </source>
</evidence>
<dbReference type="EMBL" id="JAPZBQ010000003">
    <property type="protein sequence ID" value="KAJ5338147.1"/>
    <property type="molecule type" value="Genomic_DNA"/>
</dbReference>
<accession>A0A9W9QHK1</accession>
<gene>
    <name evidence="2" type="ORF">N7452_004875</name>
</gene>
<evidence type="ECO:0000256" key="1">
    <source>
        <dbReference type="ARBA" id="ARBA00006315"/>
    </source>
</evidence>
<evidence type="ECO:0008006" key="4">
    <source>
        <dbReference type="Google" id="ProtNLM"/>
    </source>
</evidence>
<dbReference type="Proteomes" id="UP001147695">
    <property type="component" value="Unassembled WGS sequence"/>
</dbReference>
<organism evidence="2 3">
    <name type="scientific">Penicillium brevicompactum</name>
    <dbReference type="NCBI Taxonomy" id="5074"/>
    <lineage>
        <taxon>Eukaryota</taxon>
        <taxon>Fungi</taxon>
        <taxon>Dikarya</taxon>
        <taxon>Ascomycota</taxon>
        <taxon>Pezizomycotina</taxon>
        <taxon>Eurotiomycetes</taxon>
        <taxon>Eurotiomycetidae</taxon>
        <taxon>Eurotiales</taxon>
        <taxon>Aspergillaceae</taxon>
        <taxon>Penicillium</taxon>
    </lineage>
</organism>
<name>A0A9W9QHK1_PENBR</name>
<dbReference type="InterPro" id="IPR002737">
    <property type="entry name" value="MEMO1_fam"/>
</dbReference>
<protein>
    <recommendedName>
        <fullName evidence="4">MEMO1 family</fullName>
    </recommendedName>
</protein>
<comment type="caution">
    <text evidence="2">The sequence shown here is derived from an EMBL/GenBank/DDBJ whole genome shotgun (WGS) entry which is preliminary data.</text>
</comment>